<keyword evidence="1" id="KW-0472">Membrane</keyword>
<name>A0A7C1NC07_UNCW3</name>
<dbReference type="EMBL" id="DSLG01000007">
    <property type="protein sequence ID" value="HEA87512.1"/>
    <property type="molecule type" value="Genomic_DNA"/>
</dbReference>
<organism evidence="2">
    <name type="scientific">candidate division WOR-3 bacterium</name>
    <dbReference type="NCBI Taxonomy" id="2052148"/>
    <lineage>
        <taxon>Bacteria</taxon>
        <taxon>Bacteria division WOR-3</taxon>
    </lineage>
</organism>
<dbReference type="Gene3D" id="2.40.160.130">
    <property type="entry name" value="Capsule assembly protein Wzi"/>
    <property type="match status" value="1"/>
</dbReference>
<dbReference type="InterPro" id="IPR026950">
    <property type="entry name" value="Caps_assemb_Wzi"/>
</dbReference>
<accession>A0A7C1NC07</accession>
<dbReference type="InterPro" id="IPR038636">
    <property type="entry name" value="Wzi_sf"/>
</dbReference>
<dbReference type="AlphaFoldDB" id="A0A7C1NC07"/>
<keyword evidence="1" id="KW-0812">Transmembrane</keyword>
<evidence type="ECO:0000313" key="3">
    <source>
        <dbReference type="EMBL" id="HFJ53185.1"/>
    </source>
</evidence>
<sequence>MAVRKSRRSLPVACGIIWLIPGILTALTGALQYVPADSRLYEDVDLLKTAGLIQTLPSTSRPWTRAEFCQLLEEAESLASGRQLNPAQQTAFKRLRSELTGRQPVLSLPLEPDTVGLDLFSRAVITPEHQQVSLGLRCFNQPADRFFFYEDMEPLVFNPEQARVRDSSGWHNPGVRAVSWRDRLLWQMERAYFGFNLPWLRLELGRDELVWGPGWRSSVMLSDRAPALDKIQLTLSRRQVKFTSFTALLSRWNDRHRFLSAQRIECKFGRRLVLGGAMFNVYNWETAWDFSGMLNPLLPLYFSVANSGHDDNLLVGGDAVLYLPQTKLYAQLLIDNFEFNTRRESPNCLGFQSGCFWAPPLPFDFRIEYAMVTAFTYYHRLRDIMYENYSVPLGHELGPDADRLSARLRFMPATWLNFSIWSDYTRRGYYNRGDYGRLAFDVADTTFLRRYYRFPAQGYDYVTGELLEEVERSVRFGPELEFTPLPELYLQLRAGLNFCQNENGAIGVNRTTPELLVRIEYRY</sequence>
<feature type="transmembrane region" description="Helical" evidence="1">
    <location>
        <begin position="12"/>
        <end position="34"/>
    </location>
</feature>
<dbReference type="Pfam" id="PF14052">
    <property type="entry name" value="Caps_assemb_Wzi"/>
    <property type="match status" value="1"/>
</dbReference>
<gene>
    <name evidence="2" type="ORF">ENP94_05825</name>
    <name evidence="3" type="ORF">ENS16_00630</name>
</gene>
<keyword evidence="1" id="KW-1133">Transmembrane helix</keyword>
<evidence type="ECO:0008006" key="4">
    <source>
        <dbReference type="Google" id="ProtNLM"/>
    </source>
</evidence>
<dbReference type="EMBL" id="DSTU01000001">
    <property type="protein sequence ID" value="HFJ53185.1"/>
    <property type="molecule type" value="Genomic_DNA"/>
</dbReference>
<comment type="caution">
    <text evidence="2">The sequence shown here is derived from an EMBL/GenBank/DDBJ whole genome shotgun (WGS) entry which is preliminary data.</text>
</comment>
<reference evidence="2" key="1">
    <citation type="journal article" date="2020" name="mSystems">
        <title>Genome- and Community-Level Interaction Insights into Carbon Utilization and Element Cycling Functions of Hydrothermarchaeota in Hydrothermal Sediment.</title>
        <authorList>
            <person name="Zhou Z."/>
            <person name="Liu Y."/>
            <person name="Xu W."/>
            <person name="Pan J."/>
            <person name="Luo Z.H."/>
            <person name="Li M."/>
        </authorList>
    </citation>
    <scope>NUCLEOTIDE SEQUENCE [LARGE SCALE GENOMIC DNA]</scope>
    <source>
        <strain evidence="2">SpSt-265</strain>
        <strain evidence="3">SpSt-465</strain>
    </source>
</reference>
<evidence type="ECO:0000256" key="1">
    <source>
        <dbReference type="SAM" id="Phobius"/>
    </source>
</evidence>
<protein>
    <recommendedName>
        <fullName evidence="4">Capsule assembly Wzi family protein</fullName>
    </recommendedName>
</protein>
<proteinExistence type="predicted"/>
<evidence type="ECO:0000313" key="2">
    <source>
        <dbReference type="EMBL" id="HEA87512.1"/>
    </source>
</evidence>